<evidence type="ECO:0000259" key="8">
    <source>
        <dbReference type="Pfam" id="PF02687"/>
    </source>
</evidence>
<sequence length="785" mass="80374">MSALGKVVRSGVARRRVPTIVTGLVVMVAVTSAVLGASLSVASRGPFERAFQQHHGAHLAVRIDPAKATPAQLDATATAAGVAAVAGPFPLATVSAGSGQFRMPPMEVAGRGTPDSAVDELTLTRGRWATGPAEIVLAANGRFNGPLLATGTELTLDNVPGNPVVTVVGFARSITRTADAWAPPDQVTAWQTAQNQNQNQSQNQNQTASQPGYQMLYRLTTAGTQAQVEAANEAIAAALPAGSLTSATSWLAVRRDVVGDTVLLIPFLIAFGLLGIVMAVLIVGNVIAGAVASATRRIGILKALGFTPGQVVRAYVTQALIPAAAGAVLGLGTGYLSTLPVITKTNDLYGTTDRGTAPWIGVLVVAGILAVVALTAWAASARAGRLRTVDALAVGRTPHAGRGRWASRLTSRIPLLSRPVSLGLAYPFTRPMRSAGMIAAIAFGAASVTFAVGLATSLSRIDEVEDIAAVQITAPMEGPRPSRITDPDKVVAAITAQSGTSGYLGTARTEVTTPGATGQLTAMGLTGPDASRYYRMVSGRWLRGPGEIVVATPFLTATGTKVGDQVTLTSEGRDIPVRIVGEAFNIDEDGMQILTDQATLGLTPEIYYITVKDGTDIGTYAAALSTALEPLGAVADTVDHSPPEMLVLIDALTALLTVLLVVVAGLGVLNTVVLETRDRVHDLGVHKALGMTPRQTIAMVIASVVLTGLAGGAAGVAVGVLVQRAVLAAMGRGTGFTLPASVVDAYGPGVVLLLAVGGLVIAVAGALLPAGWAARTRTVTALRTE</sequence>
<feature type="transmembrane region" description="Helical" evidence="7">
    <location>
        <begin position="265"/>
        <end position="294"/>
    </location>
</feature>
<dbReference type="RefSeq" id="WP_203835308.1">
    <property type="nucleotide sequence ID" value="NZ_BAAATV010000004.1"/>
</dbReference>
<evidence type="ECO:0000256" key="7">
    <source>
        <dbReference type="SAM" id="Phobius"/>
    </source>
</evidence>
<dbReference type="Proteomes" id="UP000603200">
    <property type="component" value="Unassembled WGS sequence"/>
</dbReference>
<dbReference type="Pfam" id="PF02687">
    <property type="entry name" value="FtsX"/>
    <property type="match status" value="2"/>
</dbReference>
<feature type="transmembrane region" description="Helical" evidence="7">
    <location>
        <begin position="645"/>
        <end position="669"/>
    </location>
</feature>
<accession>A0ABQ3ZHK0</accession>
<feature type="transmembrane region" description="Helical" evidence="7">
    <location>
        <begin position="356"/>
        <end position="379"/>
    </location>
</feature>
<keyword evidence="5 7" id="KW-0472">Membrane</keyword>
<evidence type="ECO:0000256" key="3">
    <source>
        <dbReference type="ARBA" id="ARBA00022692"/>
    </source>
</evidence>
<feature type="domain" description="ABC3 transporter permease C-terminal" evidence="8">
    <location>
        <begin position="656"/>
        <end position="770"/>
    </location>
</feature>
<comment type="caution">
    <text evidence="9">The sequence shown here is derived from an EMBL/GenBank/DDBJ whole genome shotgun (WGS) entry which is preliminary data.</text>
</comment>
<feature type="transmembrane region" description="Helical" evidence="7">
    <location>
        <begin position="435"/>
        <end position="455"/>
    </location>
</feature>
<name>A0ABQ3ZHK0_9ACTN</name>
<keyword evidence="3 7" id="KW-0812">Transmembrane</keyword>
<protein>
    <recommendedName>
        <fullName evidence="8">ABC3 transporter permease C-terminal domain-containing protein</fullName>
    </recommendedName>
</protein>
<feature type="transmembrane region" description="Helical" evidence="7">
    <location>
        <begin position="20"/>
        <end position="42"/>
    </location>
</feature>
<dbReference type="PANTHER" id="PTHR30572">
    <property type="entry name" value="MEMBRANE COMPONENT OF TRANSPORTER-RELATED"/>
    <property type="match status" value="1"/>
</dbReference>
<dbReference type="PANTHER" id="PTHR30572:SF4">
    <property type="entry name" value="ABC TRANSPORTER PERMEASE YTRF"/>
    <property type="match status" value="1"/>
</dbReference>
<keyword evidence="4 7" id="KW-1133">Transmembrane helix</keyword>
<evidence type="ECO:0000256" key="1">
    <source>
        <dbReference type="ARBA" id="ARBA00004651"/>
    </source>
</evidence>
<evidence type="ECO:0000256" key="4">
    <source>
        <dbReference type="ARBA" id="ARBA00022989"/>
    </source>
</evidence>
<dbReference type="InterPro" id="IPR050250">
    <property type="entry name" value="Macrolide_Exporter_MacB"/>
</dbReference>
<evidence type="ECO:0000313" key="10">
    <source>
        <dbReference type="Proteomes" id="UP000603200"/>
    </source>
</evidence>
<feature type="transmembrane region" description="Helical" evidence="7">
    <location>
        <begin position="697"/>
        <end position="726"/>
    </location>
</feature>
<comment type="subcellular location">
    <subcellularLocation>
        <location evidence="1">Cell membrane</location>
        <topology evidence="1">Multi-pass membrane protein</topology>
    </subcellularLocation>
</comment>
<reference evidence="9 10" key="1">
    <citation type="submission" date="2021-01" db="EMBL/GenBank/DDBJ databases">
        <title>Whole genome shotgun sequence of Actinoplanes humidus NBRC 14915.</title>
        <authorList>
            <person name="Komaki H."/>
            <person name="Tamura T."/>
        </authorList>
    </citation>
    <scope>NUCLEOTIDE SEQUENCE [LARGE SCALE GENOMIC DNA]</scope>
    <source>
        <strain evidence="9 10">NBRC 14915</strain>
    </source>
</reference>
<evidence type="ECO:0000256" key="5">
    <source>
        <dbReference type="ARBA" id="ARBA00023136"/>
    </source>
</evidence>
<feature type="domain" description="ABC3 transporter permease C-terminal" evidence="8">
    <location>
        <begin position="270"/>
        <end position="384"/>
    </location>
</feature>
<keyword evidence="2" id="KW-1003">Cell membrane</keyword>
<proteinExistence type="inferred from homology"/>
<organism evidence="9 10">
    <name type="scientific">Winogradskya humida</name>
    <dbReference type="NCBI Taxonomy" id="113566"/>
    <lineage>
        <taxon>Bacteria</taxon>
        <taxon>Bacillati</taxon>
        <taxon>Actinomycetota</taxon>
        <taxon>Actinomycetes</taxon>
        <taxon>Micromonosporales</taxon>
        <taxon>Micromonosporaceae</taxon>
        <taxon>Winogradskya</taxon>
    </lineage>
</organism>
<comment type="similarity">
    <text evidence="6">Belongs to the ABC-4 integral membrane protein family.</text>
</comment>
<dbReference type="EMBL" id="BOMN01000013">
    <property type="protein sequence ID" value="GIE18050.1"/>
    <property type="molecule type" value="Genomic_DNA"/>
</dbReference>
<gene>
    <name evidence="9" type="ORF">Ahu01nite_011520</name>
</gene>
<feature type="transmembrane region" description="Helical" evidence="7">
    <location>
        <begin position="315"/>
        <end position="336"/>
    </location>
</feature>
<dbReference type="InterPro" id="IPR003838">
    <property type="entry name" value="ABC3_permease_C"/>
</dbReference>
<evidence type="ECO:0000313" key="9">
    <source>
        <dbReference type="EMBL" id="GIE18050.1"/>
    </source>
</evidence>
<evidence type="ECO:0000256" key="6">
    <source>
        <dbReference type="ARBA" id="ARBA00038076"/>
    </source>
</evidence>
<keyword evidence="10" id="KW-1185">Reference proteome</keyword>
<feature type="transmembrane region" description="Helical" evidence="7">
    <location>
        <begin position="746"/>
        <end position="768"/>
    </location>
</feature>
<evidence type="ECO:0000256" key="2">
    <source>
        <dbReference type="ARBA" id="ARBA00022475"/>
    </source>
</evidence>